<sequence length="216" mass="23406">MSSPPNRSSSTDGHGSLSGTPETLLPQLGPKPVYSRALSPWFPDGYPETAAAMIESRAHLDPDIFWKISREEELRRTARNLAKAACSEQNDTLRTADVGSNTDKVGGDEWTEDMMHDGLPGPEEMSSSRFAPPLTLFSPFKPAVNIATDPVVPKIIVTPPGDDRAHGIMEEHVVEDEKLIEHGKHCSLGKEKAAIVEQLEEAPAEQSESLASLTIG</sequence>
<evidence type="ECO:0000313" key="3">
    <source>
        <dbReference type="Proteomes" id="UP000829685"/>
    </source>
</evidence>
<dbReference type="Proteomes" id="UP000829685">
    <property type="component" value="Unassembled WGS sequence"/>
</dbReference>
<evidence type="ECO:0000313" key="2">
    <source>
        <dbReference type="EMBL" id="KAI1875279.1"/>
    </source>
</evidence>
<dbReference type="EMBL" id="JAFIMR010000008">
    <property type="protein sequence ID" value="KAI1875279.1"/>
    <property type="molecule type" value="Genomic_DNA"/>
</dbReference>
<accession>A0A9Q0ASC2</accession>
<proteinExistence type="predicted"/>
<keyword evidence="3" id="KW-1185">Reference proteome</keyword>
<evidence type="ECO:0000256" key="1">
    <source>
        <dbReference type="SAM" id="MobiDB-lite"/>
    </source>
</evidence>
<name>A0A9Q0ASC2_9PEZI</name>
<comment type="caution">
    <text evidence="2">The sequence shown here is derived from an EMBL/GenBank/DDBJ whole genome shotgun (WGS) entry which is preliminary data.</text>
</comment>
<gene>
    <name evidence="2" type="ORF">JX265_004337</name>
</gene>
<reference evidence="2" key="1">
    <citation type="submission" date="2021-03" db="EMBL/GenBank/DDBJ databases">
        <title>Revisited historic fungal species revealed as producer of novel bioactive compounds through whole genome sequencing and comparative genomics.</title>
        <authorList>
            <person name="Vignolle G.A."/>
            <person name="Hochenegger N."/>
            <person name="Mach R.L."/>
            <person name="Mach-Aigner A.R."/>
            <person name="Javad Rahimi M."/>
            <person name="Salim K.A."/>
            <person name="Chan C.M."/>
            <person name="Lim L.B.L."/>
            <person name="Cai F."/>
            <person name="Druzhinina I.S."/>
            <person name="U'Ren J.M."/>
            <person name="Derntl C."/>
        </authorList>
    </citation>
    <scope>NUCLEOTIDE SEQUENCE</scope>
    <source>
        <strain evidence="2">TUCIM 5799</strain>
    </source>
</reference>
<feature type="compositionally biased region" description="Polar residues" evidence="1">
    <location>
        <begin position="1"/>
        <end position="21"/>
    </location>
</feature>
<organism evidence="2 3">
    <name type="scientific">Neoarthrinium moseri</name>
    <dbReference type="NCBI Taxonomy" id="1658444"/>
    <lineage>
        <taxon>Eukaryota</taxon>
        <taxon>Fungi</taxon>
        <taxon>Dikarya</taxon>
        <taxon>Ascomycota</taxon>
        <taxon>Pezizomycotina</taxon>
        <taxon>Sordariomycetes</taxon>
        <taxon>Xylariomycetidae</taxon>
        <taxon>Amphisphaeriales</taxon>
        <taxon>Apiosporaceae</taxon>
        <taxon>Neoarthrinium</taxon>
    </lineage>
</organism>
<feature type="region of interest" description="Disordered" evidence="1">
    <location>
        <begin position="1"/>
        <end position="30"/>
    </location>
</feature>
<protein>
    <submittedName>
        <fullName evidence="2">Uncharacterized protein</fullName>
    </submittedName>
</protein>
<dbReference type="AlphaFoldDB" id="A0A9Q0ASC2"/>